<comment type="caution">
    <text evidence="2">The sequence shown here is derived from an EMBL/GenBank/DDBJ whole genome shotgun (WGS) entry which is preliminary data.</text>
</comment>
<evidence type="ECO:0000313" key="2">
    <source>
        <dbReference type="EMBL" id="MFH6771473.1"/>
    </source>
</evidence>
<dbReference type="Proteomes" id="UP001610100">
    <property type="component" value="Unassembled WGS sequence"/>
</dbReference>
<dbReference type="EMBL" id="JBAWKB010000001">
    <property type="protein sequence ID" value="MFH6771473.1"/>
    <property type="molecule type" value="Genomic_DNA"/>
</dbReference>
<gene>
    <name evidence="2" type="ORF">V8G58_05950</name>
</gene>
<sequence length="148" mass="17379">MKWNWGTGIVLAFAGFMSFILYFIISVMVDKNYDYDLVTEDYYGEELSYQESINKLKNAENLNENLRYEHTADGLVIYFPETMKPEAIGGEILLYRPSNKHLDFKTPIVLSGHSLLIPEDKLVSGRWDLSVDWHYENTNYLYKQNLIY</sequence>
<accession>A0ABW7MYI8</accession>
<evidence type="ECO:0000256" key="1">
    <source>
        <dbReference type="SAM" id="Phobius"/>
    </source>
</evidence>
<dbReference type="Pfam" id="PF05751">
    <property type="entry name" value="FixH"/>
    <property type="match status" value="1"/>
</dbReference>
<reference evidence="2 3" key="1">
    <citation type="submission" date="2024-02" db="EMBL/GenBank/DDBJ databases">
        <title>A Gaetbulibacter species isolated from tidal flats and genomic insights of their niches.</title>
        <authorList>
            <person name="Ye Y."/>
        </authorList>
    </citation>
    <scope>NUCLEOTIDE SEQUENCE [LARGE SCALE GENOMIC DNA]</scope>
    <source>
        <strain evidence="2 3">KYW382</strain>
    </source>
</reference>
<evidence type="ECO:0000313" key="3">
    <source>
        <dbReference type="Proteomes" id="UP001610100"/>
    </source>
</evidence>
<organism evidence="2 3">
    <name type="scientific">Gaetbulibacter aestuarii</name>
    <dbReference type="NCBI Taxonomy" id="1502358"/>
    <lineage>
        <taxon>Bacteria</taxon>
        <taxon>Pseudomonadati</taxon>
        <taxon>Bacteroidota</taxon>
        <taxon>Flavobacteriia</taxon>
        <taxon>Flavobacteriales</taxon>
        <taxon>Flavobacteriaceae</taxon>
        <taxon>Gaetbulibacter</taxon>
    </lineage>
</organism>
<proteinExistence type="predicted"/>
<dbReference type="InterPro" id="IPR008620">
    <property type="entry name" value="FixH"/>
</dbReference>
<keyword evidence="1" id="KW-0812">Transmembrane</keyword>
<keyword evidence="1" id="KW-1133">Transmembrane helix</keyword>
<protein>
    <submittedName>
        <fullName evidence="2">FixH family protein</fullName>
    </submittedName>
</protein>
<name>A0ABW7MYI8_9FLAO</name>
<dbReference type="RefSeq" id="WP_344740528.1">
    <property type="nucleotide sequence ID" value="NZ_BAABAY010000001.1"/>
</dbReference>
<keyword evidence="1" id="KW-0472">Membrane</keyword>
<keyword evidence="3" id="KW-1185">Reference proteome</keyword>
<feature type="transmembrane region" description="Helical" evidence="1">
    <location>
        <begin position="6"/>
        <end position="25"/>
    </location>
</feature>